<evidence type="ECO:0000256" key="1">
    <source>
        <dbReference type="SAM" id="MobiDB-lite"/>
    </source>
</evidence>
<name>A0A3M7TMV3_9FLAO</name>
<dbReference type="Proteomes" id="UP000278775">
    <property type="component" value="Unassembled WGS sequence"/>
</dbReference>
<feature type="region of interest" description="Disordered" evidence="1">
    <location>
        <begin position="104"/>
        <end position="134"/>
    </location>
</feature>
<comment type="caution">
    <text evidence="3">The sequence shown here is derived from an EMBL/GenBank/DDBJ whole genome shotgun (WGS) entry which is preliminary data.</text>
</comment>
<dbReference type="Pfam" id="PF12508">
    <property type="entry name" value="Transposon_TraM"/>
    <property type="match status" value="1"/>
</dbReference>
<feature type="domain" description="Conjugative transposon TraM C-terminal" evidence="2">
    <location>
        <begin position="208"/>
        <end position="341"/>
    </location>
</feature>
<dbReference type="RefSeq" id="WP_122634710.1">
    <property type="nucleotide sequence ID" value="NZ_QWIU01000001.1"/>
</dbReference>
<gene>
    <name evidence="3" type="primary">traM</name>
    <name evidence="3" type="ORF">D1631_00060</name>
</gene>
<dbReference type="OrthoDB" id="1249787at2"/>
<protein>
    <submittedName>
        <fullName evidence="3">Conjugative transposon protein TraM</fullName>
    </submittedName>
</protein>
<evidence type="ECO:0000259" key="2">
    <source>
        <dbReference type="Pfam" id="PF12508"/>
    </source>
</evidence>
<evidence type="ECO:0000313" key="4">
    <source>
        <dbReference type="Proteomes" id="UP000278775"/>
    </source>
</evidence>
<dbReference type="EMBL" id="QWIU01000001">
    <property type="protein sequence ID" value="RNA63939.1"/>
    <property type="molecule type" value="Genomic_DNA"/>
</dbReference>
<dbReference type="InterPro" id="IPR055407">
    <property type="entry name" value="TraM_C"/>
</dbReference>
<accession>A0A3M7TMV3</accession>
<sequence>MEKLKEFWNNKTDEERRRVIVYSIFGVVSVLLFVAVYMLNGNDDKQVVSEISNPDAKEAQKYNSRTEANQLGKKDSTSMNTAMDGIFGNSGSENSQADIYSQSTYTEPTYTPPNYNNNSGSGNKAREKGSNYNSHSTYGDYNMWQAEEPQNNSIEYTEVKNYSNSKIQQKNSSQNNVISYEDAPIYSQSSYGVTEKKTIQSQGRKVRAKLVSKGYATNGRSLSFVLLEDVSIGGEQAIKGQVITGSTVAEGDRLFVKFGTAKINGKIVNTNAFLLGYDGQEGLPVRGAANNEGTRLEEFAKNETQGVLNGIPVVGGMISRATSSSRSRDNESKIQLPNNVECVIMFN</sequence>
<proteinExistence type="predicted"/>
<reference evidence="3 4" key="1">
    <citation type="submission" date="2018-08" db="EMBL/GenBank/DDBJ databases">
        <title>Chryseobacterium nematophagum: a novel matrix digesting pathogen of nematodes.</title>
        <authorList>
            <person name="Page A."/>
            <person name="Roberts M."/>
            <person name="Felix M.-A."/>
            <person name="Weir W."/>
        </authorList>
    </citation>
    <scope>NUCLEOTIDE SEQUENCE [LARGE SCALE GENOMIC DNA]</scope>
    <source>
        <strain evidence="3 4">JUb129</strain>
    </source>
</reference>
<evidence type="ECO:0000313" key="3">
    <source>
        <dbReference type="EMBL" id="RNA63939.1"/>
    </source>
</evidence>
<feature type="compositionally biased region" description="Low complexity" evidence="1">
    <location>
        <begin position="104"/>
        <end position="121"/>
    </location>
</feature>
<dbReference type="AlphaFoldDB" id="A0A3M7TMV3"/>
<feature type="region of interest" description="Disordered" evidence="1">
    <location>
        <begin position="58"/>
        <end position="78"/>
    </location>
</feature>
<organism evidence="3 4">
    <name type="scientific">Chryseobacterium nematophagum</name>
    <dbReference type="NCBI Taxonomy" id="2305228"/>
    <lineage>
        <taxon>Bacteria</taxon>
        <taxon>Pseudomonadati</taxon>
        <taxon>Bacteroidota</taxon>
        <taxon>Flavobacteriia</taxon>
        <taxon>Flavobacteriales</taxon>
        <taxon>Weeksellaceae</taxon>
        <taxon>Chryseobacterium group</taxon>
        <taxon>Chryseobacterium</taxon>
    </lineage>
</organism>